<keyword evidence="4 6" id="KW-1133">Transmembrane helix</keyword>
<dbReference type="PANTHER" id="PTHR10010">
    <property type="entry name" value="SOLUTE CARRIER FAMILY 34 SODIUM PHOSPHATE , MEMBER 2-RELATED"/>
    <property type="match status" value="1"/>
</dbReference>
<evidence type="ECO:0000256" key="1">
    <source>
        <dbReference type="ARBA" id="ARBA00004651"/>
    </source>
</evidence>
<keyword evidence="2" id="KW-1003">Cell membrane</keyword>
<dbReference type="PANTHER" id="PTHR10010:SF46">
    <property type="entry name" value="SODIUM-DEPENDENT PHOSPHATE TRANSPORT PROTEIN 2B"/>
    <property type="match status" value="1"/>
</dbReference>
<dbReference type="EMBL" id="VUNI01000020">
    <property type="protein sequence ID" value="MST75547.1"/>
    <property type="molecule type" value="Genomic_DNA"/>
</dbReference>
<feature type="transmembrane region" description="Helical" evidence="6">
    <location>
        <begin position="85"/>
        <end position="106"/>
    </location>
</feature>
<evidence type="ECO:0000256" key="3">
    <source>
        <dbReference type="ARBA" id="ARBA00022692"/>
    </source>
</evidence>
<feature type="domain" description="PhoU" evidence="7">
    <location>
        <begin position="467"/>
        <end position="545"/>
    </location>
</feature>
<gene>
    <name evidence="8" type="ORF">FYJ75_11050</name>
</gene>
<name>A0A6L5YTT1_9FIRM</name>
<dbReference type="InterPro" id="IPR026022">
    <property type="entry name" value="PhoU_dom"/>
</dbReference>
<dbReference type="GO" id="GO:0044341">
    <property type="term" value="P:sodium-dependent phosphate transport"/>
    <property type="evidence" value="ECO:0007669"/>
    <property type="project" value="InterPro"/>
</dbReference>
<dbReference type="Pfam" id="PF01895">
    <property type="entry name" value="PhoU"/>
    <property type="match status" value="2"/>
</dbReference>
<evidence type="ECO:0000313" key="9">
    <source>
        <dbReference type="Proteomes" id="UP000474024"/>
    </source>
</evidence>
<evidence type="ECO:0000256" key="4">
    <source>
        <dbReference type="ARBA" id="ARBA00022989"/>
    </source>
</evidence>
<feature type="transmembrane region" description="Helical" evidence="6">
    <location>
        <begin position="290"/>
        <end position="310"/>
    </location>
</feature>
<evidence type="ECO:0000313" key="8">
    <source>
        <dbReference type="EMBL" id="MST75547.1"/>
    </source>
</evidence>
<dbReference type="Proteomes" id="UP000474024">
    <property type="component" value="Unassembled WGS sequence"/>
</dbReference>
<evidence type="ECO:0000256" key="6">
    <source>
        <dbReference type="SAM" id="Phobius"/>
    </source>
</evidence>
<dbReference type="InterPro" id="IPR004633">
    <property type="entry name" value="NaPi_cotrn-rel/YqeW-like"/>
</dbReference>
<dbReference type="NCBIfam" id="NF037997">
    <property type="entry name" value="Na_Pi_symport"/>
    <property type="match status" value="1"/>
</dbReference>
<dbReference type="AlphaFoldDB" id="A0A6L5YTT1"/>
<dbReference type="InterPro" id="IPR003841">
    <property type="entry name" value="Na/Pi_transpt"/>
</dbReference>
<protein>
    <submittedName>
        <fullName evidence="8">Na/Pi cotransporter family protein</fullName>
    </submittedName>
</protein>
<dbReference type="Gene3D" id="1.20.58.220">
    <property type="entry name" value="Phosphate transport system protein phou homolog 2, domain 2"/>
    <property type="match status" value="1"/>
</dbReference>
<dbReference type="GO" id="GO:0005436">
    <property type="term" value="F:sodium:phosphate symporter activity"/>
    <property type="evidence" value="ECO:0007669"/>
    <property type="project" value="InterPro"/>
</dbReference>
<comment type="subcellular location">
    <subcellularLocation>
        <location evidence="1">Cell membrane</location>
        <topology evidence="1">Multi-pass membrane protein</topology>
    </subcellularLocation>
</comment>
<keyword evidence="3 6" id="KW-0812">Transmembrane</keyword>
<keyword evidence="9" id="KW-1185">Reference proteome</keyword>
<organism evidence="8 9">
    <name type="scientific">Roseburia porci</name>
    <dbReference type="NCBI Taxonomy" id="2605790"/>
    <lineage>
        <taxon>Bacteria</taxon>
        <taxon>Bacillati</taxon>
        <taxon>Bacillota</taxon>
        <taxon>Clostridia</taxon>
        <taxon>Lachnospirales</taxon>
        <taxon>Lachnospiraceae</taxon>
        <taxon>Roseburia</taxon>
    </lineage>
</organism>
<evidence type="ECO:0000256" key="5">
    <source>
        <dbReference type="ARBA" id="ARBA00023136"/>
    </source>
</evidence>
<dbReference type="Pfam" id="PF02690">
    <property type="entry name" value="Na_Pi_cotrans"/>
    <property type="match status" value="1"/>
</dbReference>
<dbReference type="RefSeq" id="WP_154430513.1">
    <property type="nucleotide sequence ID" value="NZ_VUNI01000020.1"/>
</dbReference>
<proteinExistence type="predicted"/>
<comment type="caution">
    <text evidence="8">The sequence shown here is derived from an EMBL/GenBank/DDBJ whole genome shotgun (WGS) entry which is preliminary data.</text>
</comment>
<evidence type="ECO:0000256" key="2">
    <source>
        <dbReference type="ARBA" id="ARBA00022475"/>
    </source>
</evidence>
<dbReference type="NCBIfam" id="TIGR00704">
    <property type="entry name" value="NaPi_cotrn_rel"/>
    <property type="match status" value="1"/>
</dbReference>
<feature type="transmembrane region" description="Helical" evidence="6">
    <location>
        <begin position="178"/>
        <end position="199"/>
    </location>
</feature>
<feature type="domain" description="PhoU" evidence="7">
    <location>
        <begin position="360"/>
        <end position="443"/>
    </location>
</feature>
<feature type="transmembrane region" description="Helical" evidence="6">
    <location>
        <begin position="257"/>
        <end position="278"/>
    </location>
</feature>
<dbReference type="InterPro" id="IPR038078">
    <property type="entry name" value="PhoU-like_sf"/>
</dbReference>
<keyword evidence="5 6" id="KW-0472">Membrane</keyword>
<dbReference type="GO" id="GO:0005886">
    <property type="term" value="C:plasma membrane"/>
    <property type="evidence" value="ECO:0007669"/>
    <property type="project" value="UniProtKB-SubCell"/>
</dbReference>
<reference evidence="8 9" key="1">
    <citation type="submission" date="2019-08" db="EMBL/GenBank/DDBJ databases">
        <title>In-depth cultivation of the pig gut microbiome towards novel bacterial diversity and tailored functional studies.</title>
        <authorList>
            <person name="Wylensek D."/>
            <person name="Hitch T.C.A."/>
            <person name="Clavel T."/>
        </authorList>
    </citation>
    <scope>NUCLEOTIDE SEQUENCE [LARGE SCALE GENOMIC DNA]</scope>
    <source>
        <strain evidence="8 9">MUC/MUC-530-WT-4D</strain>
    </source>
</reference>
<evidence type="ECO:0000259" key="7">
    <source>
        <dbReference type="Pfam" id="PF01895"/>
    </source>
</evidence>
<feature type="transmembrane region" description="Helical" evidence="6">
    <location>
        <begin position="145"/>
        <end position="166"/>
    </location>
</feature>
<accession>A0A6L5YTT1</accession>
<dbReference type="SUPFAM" id="SSF109755">
    <property type="entry name" value="PhoU-like"/>
    <property type="match status" value="1"/>
</dbReference>
<feature type="transmembrane region" description="Helical" evidence="6">
    <location>
        <begin position="48"/>
        <end position="73"/>
    </location>
</feature>
<sequence>MDIFGILTMIGGLALFLYGMNAMGDGLARLSGGKMEQVLEKLTSRRIMAVLLGAGVTAVIQSSSATTVMVVGFVNSGIMKLNQAVGIIMGANIGTTVTSWLLSLTGIEGNNIWIQLLKPSSFSPVLAAVGIILTMTAKDNKKKDIGNILVGFAILMFGMETMSGAVEPLASNEKFTHLLLMFQNPILGMIAGTILTAVIQSSSASVGILQALCATGAVSFGTAIPIIMGQNIGTCVTAIMSSVGASKNAKRASMIHLFFNMIGTILFMIVFYTLNAFLHFTFLGHAANAAGIAIIHSLFNIGAVVVLFPFGDWLVKLATLAIPDHAGHEEKKPDEFAILDERFLEQPAFAMELCRNAAVRMAEEARDSLYLAIGLLTDYHKSTAERVSEMENNVDRYEDALGTYLVKLSGKELSTSDSRSMSVLLHCIGDFERISDHAVNIMNSANEIHREKLEFSPKAIEEIEVFASAVRDIVGEAVDAFMKNDLEKARDIEPLEQVIDGLNMEVKQRHIKRLRKGKCTMELGFVLQDICANFERISDHCSNIGVCLIQINEDGFETHEYLDIVKDESNEWFRNEYIALQGKYRLPGKKSN</sequence>